<comment type="caution">
    <text evidence="2">The sequence shown here is derived from an EMBL/GenBank/DDBJ whole genome shotgun (WGS) entry which is preliminary data.</text>
</comment>
<feature type="region of interest" description="Disordered" evidence="1">
    <location>
        <begin position="73"/>
        <end position="93"/>
    </location>
</feature>
<protein>
    <submittedName>
        <fullName evidence="2">Uncharacterized protein</fullName>
    </submittedName>
</protein>
<feature type="compositionally biased region" description="Acidic residues" evidence="1">
    <location>
        <begin position="84"/>
        <end position="93"/>
    </location>
</feature>
<evidence type="ECO:0000313" key="3">
    <source>
        <dbReference type="Proteomes" id="UP000306393"/>
    </source>
</evidence>
<accession>A0A4U3ERU8</accession>
<evidence type="ECO:0000313" key="2">
    <source>
        <dbReference type="EMBL" id="TKJ82860.1"/>
    </source>
</evidence>
<dbReference type="EMBL" id="QGAC01000047">
    <property type="protein sequence ID" value="TKJ82860.1"/>
    <property type="molecule type" value="Genomic_DNA"/>
</dbReference>
<gene>
    <name evidence="2" type="ORF">EpCFBP13511_23605</name>
</gene>
<name>A0A4U3ERU8_9GAMM</name>
<dbReference type="RefSeq" id="WP_137270212.1">
    <property type="nucleotide sequence ID" value="NZ_JACYMQ010000024.1"/>
</dbReference>
<organism evidence="2 3">
    <name type="scientific">Erwinia persicina</name>
    <dbReference type="NCBI Taxonomy" id="55211"/>
    <lineage>
        <taxon>Bacteria</taxon>
        <taxon>Pseudomonadati</taxon>
        <taxon>Pseudomonadota</taxon>
        <taxon>Gammaproteobacteria</taxon>
        <taxon>Enterobacterales</taxon>
        <taxon>Erwiniaceae</taxon>
        <taxon>Erwinia</taxon>
    </lineage>
</organism>
<evidence type="ECO:0000256" key="1">
    <source>
        <dbReference type="SAM" id="MobiDB-lite"/>
    </source>
</evidence>
<dbReference type="OrthoDB" id="9907158at2"/>
<reference evidence="2 3" key="1">
    <citation type="journal article" date="2019" name="Sci. Rep.">
        <title>Differences in resource use lead to coexistence of seed-transmitted microbial populations.</title>
        <authorList>
            <person name="Torres-Cortes G."/>
            <person name="Garcia B.J."/>
            <person name="Compant S."/>
            <person name="Rezki S."/>
            <person name="Jones P."/>
            <person name="Preveaux A."/>
            <person name="Briand M."/>
            <person name="Roulet A."/>
            <person name="Bouchez O."/>
            <person name="Jacobson D."/>
            <person name="Barret M."/>
        </authorList>
    </citation>
    <scope>NUCLEOTIDE SEQUENCE [LARGE SCALE GENOMIC DNA]</scope>
    <source>
        <strain evidence="2 3">CFBP13511</strain>
    </source>
</reference>
<dbReference type="AlphaFoldDB" id="A0A4U3ERU8"/>
<dbReference type="Proteomes" id="UP000306393">
    <property type="component" value="Unassembled WGS sequence"/>
</dbReference>
<proteinExistence type="predicted"/>
<sequence>MTLSLEDIPAVSPGGLTLTPAERLTLLENGVLTLAQRDGSTLVLWLSSAGHLSEQYYPAAPAAALDRWREEYPEATGGYREHEEPEQDDGFTP</sequence>